<accession>A0A081L8J9</accession>
<protein>
    <recommendedName>
        <fullName evidence="4">Enoyl-CoA hydratase</fullName>
    </recommendedName>
</protein>
<feature type="chain" id="PRO_5001758955" description="Enoyl-CoA hydratase" evidence="1">
    <location>
        <begin position="23"/>
        <end position="144"/>
    </location>
</feature>
<dbReference type="Proteomes" id="UP000028091">
    <property type="component" value="Unassembled WGS sequence"/>
</dbReference>
<gene>
    <name evidence="2" type="ORF">BA70_08160</name>
</gene>
<dbReference type="RefSeq" id="WP_034323620.1">
    <property type="nucleotide sequence ID" value="NZ_JAVIKA010000002.1"/>
</dbReference>
<keyword evidence="3" id="KW-1185">Reference proteome</keyword>
<evidence type="ECO:0000313" key="2">
    <source>
        <dbReference type="EMBL" id="KEP25575.1"/>
    </source>
</evidence>
<name>A0A081L8J9_9BACI</name>
<feature type="signal peptide" evidence="1">
    <location>
        <begin position="1"/>
        <end position="22"/>
    </location>
</feature>
<dbReference type="eggNOG" id="ENOG5030DT8">
    <property type="taxonomic scope" value="Bacteria"/>
</dbReference>
<keyword evidence="1" id="KW-0732">Signal</keyword>
<comment type="caution">
    <text evidence="2">The sequence shown here is derived from an EMBL/GenBank/DDBJ whole genome shotgun (WGS) entry which is preliminary data.</text>
</comment>
<evidence type="ECO:0000313" key="3">
    <source>
        <dbReference type="Proteomes" id="UP000028091"/>
    </source>
</evidence>
<organism evidence="2 3">
    <name type="scientific">Bacillus zhangzhouensis</name>
    <dbReference type="NCBI Taxonomy" id="1178540"/>
    <lineage>
        <taxon>Bacteria</taxon>
        <taxon>Bacillati</taxon>
        <taxon>Bacillota</taxon>
        <taxon>Bacilli</taxon>
        <taxon>Bacillales</taxon>
        <taxon>Bacillaceae</taxon>
        <taxon>Bacillus</taxon>
    </lineage>
</organism>
<dbReference type="OrthoDB" id="2868044at2"/>
<evidence type="ECO:0008006" key="4">
    <source>
        <dbReference type="Google" id="ProtNLM"/>
    </source>
</evidence>
<sequence>MIKKIAAFTLAAGLLVPSAVSATEPLQAGKQEPAATAQFTSVAYTTVSIVGKRVKFEVKALENHFNSNFYQRIAWTSNDEEPSVFNDNILSVIVAKKTGQAYQVTSYETLISVKDKIESGQKVYGWALALNGVWYPTMPATLYY</sequence>
<proteinExistence type="predicted"/>
<reference evidence="2 3" key="1">
    <citation type="submission" date="2012-09" db="EMBL/GenBank/DDBJ databases">
        <title>Genome Sequence of Bacillus sp. DW5-4.</title>
        <authorList>
            <person name="Lai Q."/>
            <person name="Liu Y."/>
            <person name="Shao Z."/>
        </authorList>
    </citation>
    <scope>NUCLEOTIDE SEQUENCE [LARGE SCALE GENOMIC DNA]</scope>
    <source>
        <strain evidence="2 3">DW5-4</strain>
    </source>
</reference>
<evidence type="ECO:0000256" key="1">
    <source>
        <dbReference type="SAM" id="SignalP"/>
    </source>
</evidence>
<dbReference type="EMBL" id="JOTP01000020">
    <property type="protein sequence ID" value="KEP25575.1"/>
    <property type="molecule type" value="Genomic_DNA"/>
</dbReference>
<dbReference type="AlphaFoldDB" id="A0A081L8J9"/>